<evidence type="ECO:0000259" key="13">
    <source>
        <dbReference type="PROSITE" id="PS50928"/>
    </source>
</evidence>
<dbReference type="SUPFAM" id="SSF161098">
    <property type="entry name" value="MetI-like"/>
    <property type="match status" value="1"/>
</dbReference>
<dbReference type="OrthoDB" id="9814550at2"/>
<dbReference type="EMBL" id="VHSH01000002">
    <property type="protein sequence ID" value="TQV82242.1"/>
    <property type="molecule type" value="Genomic_DNA"/>
</dbReference>
<feature type="transmembrane region" description="Helical" evidence="12">
    <location>
        <begin position="53"/>
        <end position="71"/>
    </location>
</feature>
<evidence type="ECO:0000256" key="2">
    <source>
        <dbReference type="ARBA" id="ARBA00010072"/>
    </source>
</evidence>
<gene>
    <name evidence="14" type="ORF">FKG95_08470</name>
</gene>
<evidence type="ECO:0000256" key="1">
    <source>
        <dbReference type="ARBA" id="ARBA00004429"/>
    </source>
</evidence>
<evidence type="ECO:0000313" key="14">
    <source>
        <dbReference type="EMBL" id="TQV82242.1"/>
    </source>
</evidence>
<dbReference type="GO" id="GO:0022857">
    <property type="term" value="F:transmembrane transporter activity"/>
    <property type="evidence" value="ECO:0007669"/>
    <property type="project" value="InterPro"/>
</dbReference>
<feature type="transmembrane region" description="Helical" evidence="12">
    <location>
        <begin position="123"/>
        <end position="144"/>
    </location>
</feature>
<dbReference type="InterPro" id="IPR035906">
    <property type="entry name" value="MetI-like_sf"/>
</dbReference>
<feature type="domain" description="ABC transmembrane type-1" evidence="13">
    <location>
        <begin position="120"/>
        <end position="308"/>
    </location>
</feature>
<comment type="subcellular location">
    <subcellularLocation>
        <location evidence="1">Cell inner membrane</location>
        <topology evidence="1">Multi-pass membrane protein</topology>
    </subcellularLocation>
    <subcellularLocation>
        <location evidence="12">Cell membrane</location>
        <topology evidence="12">Multi-pass membrane protein</topology>
    </subcellularLocation>
</comment>
<keyword evidence="3 12" id="KW-0813">Transport</keyword>
<name>A0A545TYD4_9PROT</name>
<evidence type="ECO:0000256" key="10">
    <source>
        <dbReference type="ARBA" id="ARBA00062718"/>
    </source>
</evidence>
<dbReference type="PANTHER" id="PTHR30614">
    <property type="entry name" value="MEMBRANE COMPONENT OF AMINO ACID ABC TRANSPORTER"/>
    <property type="match status" value="1"/>
</dbReference>
<dbReference type="NCBIfam" id="TIGR01726">
    <property type="entry name" value="HEQRo_perm_3TM"/>
    <property type="match status" value="1"/>
</dbReference>
<evidence type="ECO:0000313" key="15">
    <source>
        <dbReference type="Proteomes" id="UP000315252"/>
    </source>
</evidence>
<organism evidence="14 15">
    <name type="scientific">Denitrobaculum tricleocarpae</name>
    <dbReference type="NCBI Taxonomy" id="2591009"/>
    <lineage>
        <taxon>Bacteria</taxon>
        <taxon>Pseudomonadati</taxon>
        <taxon>Pseudomonadota</taxon>
        <taxon>Alphaproteobacteria</taxon>
        <taxon>Rhodospirillales</taxon>
        <taxon>Rhodospirillaceae</taxon>
        <taxon>Denitrobaculum</taxon>
    </lineage>
</organism>
<evidence type="ECO:0000256" key="6">
    <source>
        <dbReference type="ARBA" id="ARBA00022970"/>
    </source>
</evidence>
<keyword evidence="4" id="KW-1003">Cell membrane</keyword>
<sequence>MSPQTHGAPANLDLARFQRPALIFVVSFIVLVTANIGGGFFGELIAPAAEAGWHIRIAAALVLSLIIVANLEGLRYLPFKWQVGIVWCELLFLALAFFNSFGLSYEFIWSRLPFLITQGAFTTIYISVAAIAISFFIALVGALAKLSRNGVAYGISTFYISFFRGTPLLLQVYLIYLGLPQLGFIVDAVPAGIAALSLCYGAYMAEIFRAGIEAIPAGQREAGRALGLRDGIIMRKIILPQAIKIVIPPTGNQFIAMLKDSSLVSVMGVWELMFLARTQGRSEFKHLEMLITAAVVYWLISIVFELIQARIERHYGKSSLR</sequence>
<dbReference type="PROSITE" id="PS50928">
    <property type="entry name" value="ABC_TM1"/>
    <property type="match status" value="1"/>
</dbReference>
<dbReference type="InterPro" id="IPR043429">
    <property type="entry name" value="ArtM/GltK/GlnP/TcyL/YhdX-like"/>
</dbReference>
<evidence type="ECO:0000256" key="12">
    <source>
        <dbReference type="RuleBase" id="RU363032"/>
    </source>
</evidence>
<comment type="caution">
    <text evidence="14">The sequence shown here is derived from an EMBL/GenBank/DDBJ whole genome shotgun (WGS) entry which is preliminary data.</text>
</comment>
<dbReference type="RefSeq" id="WP_142895873.1">
    <property type="nucleotide sequence ID" value="NZ_ML660053.1"/>
</dbReference>
<evidence type="ECO:0000256" key="4">
    <source>
        <dbReference type="ARBA" id="ARBA00022475"/>
    </source>
</evidence>
<feature type="transmembrane region" description="Helical" evidence="12">
    <location>
        <begin position="151"/>
        <end position="176"/>
    </location>
</feature>
<dbReference type="InterPro" id="IPR010065">
    <property type="entry name" value="AA_ABC_transptr_permease_3TM"/>
</dbReference>
<keyword evidence="5 12" id="KW-0812">Transmembrane</keyword>
<comment type="subunit">
    <text evidence="10">The complex is composed of two ATP-binding proteins (GltL), two transmembrane proteins (GltJ and GltK) and a solute-binding protein (GltI).</text>
</comment>
<feature type="transmembrane region" description="Helical" evidence="12">
    <location>
        <begin position="21"/>
        <end position="41"/>
    </location>
</feature>
<dbReference type="InterPro" id="IPR000515">
    <property type="entry name" value="MetI-like"/>
</dbReference>
<evidence type="ECO:0000256" key="9">
    <source>
        <dbReference type="ARBA" id="ARBA00060298"/>
    </source>
</evidence>
<dbReference type="GO" id="GO:0043190">
    <property type="term" value="C:ATP-binding cassette (ABC) transporter complex"/>
    <property type="evidence" value="ECO:0007669"/>
    <property type="project" value="InterPro"/>
</dbReference>
<feature type="transmembrane region" description="Helical" evidence="12">
    <location>
        <begin position="83"/>
        <end position="103"/>
    </location>
</feature>
<evidence type="ECO:0000256" key="3">
    <source>
        <dbReference type="ARBA" id="ARBA00022448"/>
    </source>
</evidence>
<dbReference type="AlphaFoldDB" id="A0A545TYD4"/>
<protein>
    <recommendedName>
        <fullName evidence="11">Glutamate/aspartate import permease protein GltK</fullName>
    </recommendedName>
</protein>
<evidence type="ECO:0000256" key="7">
    <source>
        <dbReference type="ARBA" id="ARBA00022989"/>
    </source>
</evidence>
<keyword evidence="8 12" id="KW-0472">Membrane</keyword>
<proteinExistence type="inferred from homology"/>
<feature type="transmembrane region" description="Helical" evidence="12">
    <location>
        <begin position="287"/>
        <end position="311"/>
    </location>
</feature>
<keyword evidence="6" id="KW-0029">Amino-acid transport</keyword>
<reference evidence="14 15" key="1">
    <citation type="submission" date="2019-06" db="EMBL/GenBank/DDBJ databases">
        <title>Whole genome sequence for Rhodospirillaceae sp. R148.</title>
        <authorList>
            <person name="Wang G."/>
        </authorList>
    </citation>
    <scope>NUCLEOTIDE SEQUENCE [LARGE SCALE GENOMIC DNA]</scope>
    <source>
        <strain evidence="14 15">R148</strain>
    </source>
</reference>
<dbReference type="PANTHER" id="PTHR30614:SF0">
    <property type="entry name" value="L-CYSTINE TRANSPORT SYSTEM PERMEASE PROTEIN TCYL"/>
    <property type="match status" value="1"/>
</dbReference>
<comment type="function">
    <text evidence="9">Part of the ABC transporter complex GltIJKL involved in glutamate and aspartate uptake. Probably responsible for the translocation of the substrate across the membrane.</text>
</comment>
<dbReference type="Pfam" id="PF00528">
    <property type="entry name" value="BPD_transp_1"/>
    <property type="match status" value="1"/>
</dbReference>
<evidence type="ECO:0000256" key="5">
    <source>
        <dbReference type="ARBA" id="ARBA00022692"/>
    </source>
</evidence>
<dbReference type="FunFam" id="1.10.3720.10:FF:000006">
    <property type="entry name" value="Glutamate/aspartate ABC transporter, permease protein GltK"/>
    <property type="match status" value="1"/>
</dbReference>
<feature type="transmembrane region" description="Helical" evidence="12">
    <location>
        <begin position="182"/>
        <end position="203"/>
    </location>
</feature>
<keyword evidence="7 12" id="KW-1133">Transmembrane helix</keyword>
<evidence type="ECO:0000256" key="8">
    <source>
        <dbReference type="ARBA" id="ARBA00023136"/>
    </source>
</evidence>
<dbReference type="GO" id="GO:0006865">
    <property type="term" value="P:amino acid transport"/>
    <property type="evidence" value="ECO:0007669"/>
    <property type="project" value="UniProtKB-KW"/>
</dbReference>
<keyword evidence="15" id="KW-1185">Reference proteome</keyword>
<comment type="similarity">
    <text evidence="2">Belongs to the binding-protein-dependent transport system permease family. HisMQ subfamily.</text>
</comment>
<dbReference type="Proteomes" id="UP000315252">
    <property type="component" value="Unassembled WGS sequence"/>
</dbReference>
<dbReference type="Gene3D" id="1.10.3720.10">
    <property type="entry name" value="MetI-like"/>
    <property type="match status" value="1"/>
</dbReference>
<accession>A0A545TYD4</accession>
<dbReference type="CDD" id="cd06261">
    <property type="entry name" value="TM_PBP2"/>
    <property type="match status" value="1"/>
</dbReference>
<evidence type="ECO:0000256" key="11">
    <source>
        <dbReference type="ARBA" id="ARBA00073645"/>
    </source>
</evidence>